<dbReference type="AlphaFoldDB" id="A0A1J5QZ23"/>
<reference evidence="2" key="1">
    <citation type="submission" date="2016-10" db="EMBL/GenBank/DDBJ databases">
        <title>Sequence of Gallionella enrichment culture.</title>
        <authorList>
            <person name="Poehlein A."/>
            <person name="Muehling M."/>
            <person name="Daniel R."/>
        </authorList>
    </citation>
    <scope>NUCLEOTIDE SEQUENCE</scope>
</reference>
<sequence>MGQQGVGRQVHLGHRAAAQPLLGHHAQAGGAARGDTARRRTEQPHAPATRRPRVLARQQREQLLLAVAGDTGDADDLAGAHRQIDTAQRDAVRVAARLVHAGQLEHHRAGVRRTMLGRLEVGADHQPRQAGVVMLRRVDFGDHAPGAQHRAAVAQRAHLVELVADVQDAATAGGELAQRLEQPSDRLRRQHRSWFVEDQQPRLGQQRTDDLDALALADRQRVQRPPRIDVEAVVGGDALDARGDLRQWRAARLAEPDVLGNADALEQREMLKHHRDAELTRRVRVRHRHFDAVEQHATAVGLLGAVNDLHQRRLSRAVLAEHGVDRAGCDPQVDTVVGDDSGVTLADALQVETPGHDAVCRLLRRAQRAVNPILCLPPLTRGASASAVATLHRCG</sequence>
<feature type="region of interest" description="Disordered" evidence="1">
    <location>
        <begin position="25"/>
        <end position="54"/>
    </location>
</feature>
<proteinExistence type="predicted"/>
<dbReference type="EMBL" id="MLJW01000962">
    <property type="protein sequence ID" value="OIQ81149.1"/>
    <property type="molecule type" value="Genomic_DNA"/>
</dbReference>
<protein>
    <submittedName>
        <fullName evidence="2">Uncharacterized protein</fullName>
    </submittedName>
</protein>
<comment type="caution">
    <text evidence="2">The sequence shown here is derived from an EMBL/GenBank/DDBJ whole genome shotgun (WGS) entry which is preliminary data.</text>
</comment>
<evidence type="ECO:0000313" key="2">
    <source>
        <dbReference type="EMBL" id="OIQ81149.1"/>
    </source>
</evidence>
<name>A0A1J5QZ23_9ZZZZ</name>
<accession>A0A1J5QZ23</accession>
<feature type="compositionally biased region" description="Low complexity" evidence="1">
    <location>
        <begin position="25"/>
        <end position="34"/>
    </location>
</feature>
<organism evidence="2">
    <name type="scientific">mine drainage metagenome</name>
    <dbReference type="NCBI Taxonomy" id="410659"/>
    <lineage>
        <taxon>unclassified sequences</taxon>
        <taxon>metagenomes</taxon>
        <taxon>ecological metagenomes</taxon>
    </lineage>
</organism>
<evidence type="ECO:0000256" key="1">
    <source>
        <dbReference type="SAM" id="MobiDB-lite"/>
    </source>
</evidence>
<gene>
    <name evidence="2" type="ORF">GALL_370780</name>
</gene>
<dbReference type="AntiFam" id="ANF00095">
    <property type="entry name" value="Shadow ORF (opposite ABC transporters)"/>
</dbReference>